<evidence type="ECO:0000313" key="4">
    <source>
        <dbReference type="EMBL" id="KHN05875.1"/>
    </source>
</evidence>
<keyword evidence="7" id="KW-1185">Reference proteome</keyword>
<dbReference type="InterPro" id="IPR011990">
    <property type="entry name" value="TPR-like_helical_dom_sf"/>
</dbReference>
<dbReference type="EMBL" id="QZWG01000010">
    <property type="protein sequence ID" value="RZB85579.1"/>
    <property type="molecule type" value="Genomic_DNA"/>
</dbReference>
<evidence type="ECO:0000313" key="5">
    <source>
        <dbReference type="EMBL" id="RZB85578.1"/>
    </source>
</evidence>
<dbReference type="AlphaFoldDB" id="A0A0B2P944"/>
<accession>A0A0B2P944</accession>
<dbReference type="InterPro" id="IPR043376">
    <property type="entry name" value="NPG1-like"/>
</dbReference>
<dbReference type="PANTHER" id="PTHR44102">
    <property type="entry name" value="PROTEIN NPG1"/>
    <property type="match status" value="1"/>
</dbReference>
<dbReference type="InterPro" id="IPR019734">
    <property type="entry name" value="TPR_rpt"/>
</dbReference>
<evidence type="ECO:0000313" key="7">
    <source>
        <dbReference type="Proteomes" id="UP000289340"/>
    </source>
</evidence>
<dbReference type="PROSITE" id="PS50005">
    <property type="entry name" value="TPR"/>
    <property type="match status" value="1"/>
</dbReference>
<dbReference type="SMART" id="SM00028">
    <property type="entry name" value="TPR"/>
    <property type="match status" value="7"/>
</dbReference>
<evidence type="ECO:0000256" key="1">
    <source>
        <dbReference type="ARBA" id="ARBA00022737"/>
    </source>
</evidence>
<evidence type="ECO:0000256" key="3">
    <source>
        <dbReference type="PROSITE-ProRule" id="PRU00339"/>
    </source>
</evidence>
<dbReference type="Gene3D" id="1.25.40.10">
    <property type="entry name" value="Tetratricopeptide repeat domain"/>
    <property type="match status" value="2"/>
</dbReference>
<feature type="repeat" description="TPR" evidence="3">
    <location>
        <begin position="602"/>
        <end position="635"/>
    </location>
</feature>
<dbReference type="Proteomes" id="UP000053555">
    <property type="component" value="Unassembled WGS sequence"/>
</dbReference>
<reference evidence="4" key="1">
    <citation type="submission" date="2014-07" db="EMBL/GenBank/DDBJ databases">
        <title>Identification of a novel salt tolerance gene in wild soybean by whole-genome sequencing.</title>
        <authorList>
            <person name="Lam H.-M."/>
            <person name="Qi X."/>
            <person name="Li M.-W."/>
            <person name="Liu X."/>
            <person name="Xie M."/>
            <person name="Ni M."/>
            <person name="Xu X."/>
        </authorList>
    </citation>
    <scope>NUCLEOTIDE SEQUENCE [LARGE SCALE GENOMIC DNA]</scope>
    <source>
        <tissue evidence="4">Root</tissue>
    </source>
</reference>
<evidence type="ECO:0000256" key="2">
    <source>
        <dbReference type="ARBA" id="ARBA00022803"/>
    </source>
</evidence>
<keyword evidence="1" id="KW-0677">Repeat</keyword>
<dbReference type="Pfam" id="PF07719">
    <property type="entry name" value="TPR_2"/>
    <property type="match status" value="1"/>
</dbReference>
<dbReference type="PANTHER" id="PTHR44102:SF12">
    <property type="entry name" value="PROTEIN NPGR2"/>
    <property type="match status" value="1"/>
</dbReference>
<protein>
    <submittedName>
        <fullName evidence="5">Protein NPGR2 isoform A</fullName>
    </submittedName>
    <submittedName>
        <fullName evidence="6">Protein NPGR2 isoform B</fullName>
    </submittedName>
    <submittedName>
        <fullName evidence="4">Tetratricopeptide repeat protein 7A</fullName>
    </submittedName>
</protein>
<dbReference type="Gramene" id="XM_028328665.1">
    <property type="protein sequence ID" value="XP_028184466.1"/>
    <property type="gene ID" value="LOC114371220"/>
</dbReference>
<name>A0A0B2P944_GLYSO</name>
<keyword evidence="2 3" id="KW-0802">TPR repeat</keyword>
<dbReference type="InterPro" id="IPR013105">
    <property type="entry name" value="TPR_2"/>
</dbReference>
<sequence length="714" mass="79520">MKCLRSGESLGGADDEVLFPSSSGSLASAIKDFSASENSCLAEQFDKKPDTGNIEEAESSLRESGILNYEEARALLGRYEYQKGNIVAALHVFEGIDIGVVTPKIKIALSRSRERRKRHSQNHAEPQMSIHSVGLLLEAVFLKAKSLQVLERFKEAAQSCKVILDIVESSLPEGMPDNFGAECKLQETLNKAVELLPELWKLADCPRESILSYRRALLHHWNLDAETIAKIQKEFVVFLLYSGGEATPPNLRSQMDGSFVPRNNIEEAILLLMILLRKVSLNRIEWDPSILDHLSFALSVSGDLTALANQLEELLPATIHRSERYYALALCYYGAGKDLVALDLLRKLLRSREDQHHVPGLLMASKICCENSTLAEEGVSFAKRVLQNLDGRCNQLENHANFFLGVSLSAHSKLAASDSERLKRQSEALHALETAGRMRNPLVLYHLSLEYAEQRKLDAAFYYAKCFLKLEGGSNVKGWLLLARILSAQKQFLDAESIVNTALDQTGKWDQGDLLRTKAKLQIAQGQLRNAIETYTQLLAVLQIQSKGFGSGKKLYKDNRDRARNLEVEIWHDIAYVYISLLQWHDAEVCLSKSEAIKPLSASRCHAIGIVYEAKGQYKEALKAFGDALDIDPGHVLSIISTAVVLKRCSNKSNPAVKSFLMDALRHDRFNASAWYNLGLLHKAEGTASSLVEAAECFQAAHFLEESAPVEPFR</sequence>
<dbReference type="Proteomes" id="UP000289340">
    <property type="component" value="Chromosome 10"/>
</dbReference>
<dbReference type="EMBL" id="QZWG01000010">
    <property type="protein sequence ID" value="RZB85578.1"/>
    <property type="molecule type" value="Genomic_DNA"/>
</dbReference>
<gene>
    <name evidence="5" type="ORF">D0Y65_025940</name>
    <name evidence="4" type="ORF">glysoja_026463</name>
</gene>
<dbReference type="EMBL" id="KN667949">
    <property type="protein sequence ID" value="KHN05875.1"/>
    <property type="molecule type" value="Genomic_DNA"/>
</dbReference>
<evidence type="ECO:0000313" key="6">
    <source>
        <dbReference type="EMBL" id="RZB85579.1"/>
    </source>
</evidence>
<proteinExistence type="predicted"/>
<dbReference type="SUPFAM" id="SSF48452">
    <property type="entry name" value="TPR-like"/>
    <property type="match status" value="3"/>
</dbReference>
<organism evidence="4">
    <name type="scientific">Glycine soja</name>
    <name type="common">Wild soybean</name>
    <dbReference type="NCBI Taxonomy" id="3848"/>
    <lineage>
        <taxon>Eukaryota</taxon>
        <taxon>Viridiplantae</taxon>
        <taxon>Streptophyta</taxon>
        <taxon>Embryophyta</taxon>
        <taxon>Tracheophyta</taxon>
        <taxon>Spermatophyta</taxon>
        <taxon>Magnoliopsida</taxon>
        <taxon>eudicotyledons</taxon>
        <taxon>Gunneridae</taxon>
        <taxon>Pentapetalae</taxon>
        <taxon>rosids</taxon>
        <taxon>fabids</taxon>
        <taxon>Fabales</taxon>
        <taxon>Fabaceae</taxon>
        <taxon>Papilionoideae</taxon>
        <taxon>50 kb inversion clade</taxon>
        <taxon>NPAAA clade</taxon>
        <taxon>indigoferoid/millettioid clade</taxon>
        <taxon>Phaseoleae</taxon>
        <taxon>Glycine</taxon>
        <taxon>Glycine subgen. Soja</taxon>
    </lineage>
</organism>
<reference evidence="5 7" key="2">
    <citation type="submission" date="2018-09" db="EMBL/GenBank/DDBJ databases">
        <title>A high-quality reference genome of wild soybean provides a powerful tool to mine soybean genomes.</title>
        <authorList>
            <person name="Xie M."/>
            <person name="Chung C.Y.L."/>
            <person name="Li M.-W."/>
            <person name="Wong F.-L."/>
            <person name="Chan T.-F."/>
            <person name="Lam H.-M."/>
        </authorList>
    </citation>
    <scope>NUCLEOTIDE SEQUENCE [LARGE SCALE GENOMIC DNA]</scope>
    <source>
        <strain evidence="7">cv. W05</strain>
        <tissue evidence="5">Hypocotyl of etiolated seedlings</tissue>
    </source>
</reference>